<gene>
    <name evidence="11" type="ORF">AARE701A_LOCUS7624</name>
</gene>
<feature type="compositionally biased region" description="Low complexity" evidence="8">
    <location>
        <begin position="821"/>
        <end position="833"/>
    </location>
</feature>
<feature type="compositionally biased region" description="Basic and acidic residues" evidence="8">
    <location>
        <begin position="1059"/>
        <end position="1081"/>
    </location>
</feature>
<dbReference type="InterPro" id="IPR049172">
    <property type="entry name" value="DUF6857_pln"/>
</dbReference>
<dbReference type="InterPro" id="IPR036881">
    <property type="entry name" value="Glyco_hydro_3_C_sf"/>
</dbReference>
<comment type="similarity">
    <text evidence="2">Belongs to the glycosyl hydrolase 3 family.</text>
</comment>
<feature type="region of interest" description="Disordered" evidence="8">
    <location>
        <begin position="1055"/>
        <end position="1154"/>
    </location>
</feature>
<proteinExistence type="inferred from homology"/>
<dbReference type="InterPro" id="IPR013783">
    <property type="entry name" value="Ig-like_fold"/>
</dbReference>
<dbReference type="FunFam" id="2.60.40.10:FF:003008">
    <property type="entry name" value="Probable beta-D-xylosidase 5"/>
    <property type="match status" value="1"/>
</dbReference>
<dbReference type="InterPro" id="IPR036962">
    <property type="entry name" value="Glyco_hydro_3_N_sf"/>
</dbReference>
<dbReference type="SMART" id="SM01217">
    <property type="entry name" value="Fn3_like"/>
    <property type="match status" value="1"/>
</dbReference>
<keyword evidence="4 9" id="KW-0732">Signal</keyword>
<dbReference type="CDD" id="cd07521">
    <property type="entry name" value="HAD_FCP1-like"/>
    <property type="match status" value="2"/>
</dbReference>
<keyword evidence="5" id="KW-0378">Hydrolase</keyword>
<dbReference type="EMBL" id="LR999453">
    <property type="protein sequence ID" value="CAE5967865.1"/>
    <property type="molecule type" value="Genomic_DNA"/>
</dbReference>
<evidence type="ECO:0000259" key="10">
    <source>
        <dbReference type="PROSITE" id="PS50969"/>
    </source>
</evidence>
<evidence type="ECO:0000256" key="7">
    <source>
        <dbReference type="ARBA" id="ARBA00023295"/>
    </source>
</evidence>
<reference evidence="11" key="1">
    <citation type="submission" date="2021-01" db="EMBL/GenBank/DDBJ databases">
        <authorList>
            <person name="Bezrukov I."/>
        </authorList>
    </citation>
    <scope>NUCLEOTIDE SEQUENCE</scope>
</reference>
<dbReference type="InterPro" id="IPR004274">
    <property type="entry name" value="FCP1_dom"/>
</dbReference>
<dbReference type="InterPro" id="IPR048297">
    <property type="entry name" value="DUF936_dom_pln"/>
</dbReference>
<dbReference type="Pfam" id="PF03031">
    <property type="entry name" value="NIF"/>
    <property type="match status" value="2"/>
</dbReference>
<dbReference type="Gene3D" id="3.40.50.1000">
    <property type="entry name" value="HAD superfamily/HAD-like"/>
    <property type="match status" value="2"/>
</dbReference>
<dbReference type="Pfam" id="PF21647">
    <property type="entry name" value="DUF6857"/>
    <property type="match status" value="1"/>
</dbReference>
<dbReference type="InterPro" id="IPR001764">
    <property type="entry name" value="Glyco_hydro_3_N"/>
</dbReference>
<dbReference type="InterPro" id="IPR002772">
    <property type="entry name" value="Glyco_hydro_3_C"/>
</dbReference>
<feature type="chain" id="PRO_5035910492" description="FCP1 homology domain-containing protein" evidence="9">
    <location>
        <begin position="24"/>
        <end position="2045"/>
    </location>
</feature>
<dbReference type="Pfam" id="PF06075">
    <property type="entry name" value="DUF936"/>
    <property type="match status" value="1"/>
</dbReference>
<dbReference type="SMART" id="SM00577">
    <property type="entry name" value="CPDc"/>
    <property type="match status" value="2"/>
</dbReference>
<dbReference type="GO" id="GO:0045493">
    <property type="term" value="P:xylan catabolic process"/>
    <property type="evidence" value="ECO:0007669"/>
    <property type="project" value="InterPro"/>
</dbReference>
<dbReference type="SUPFAM" id="SSF51445">
    <property type="entry name" value="(Trans)glycosidases"/>
    <property type="match status" value="1"/>
</dbReference>
<dbReference type="GO" id="GO:0046556">
    <property type="term" value="F:alpha-L-arabinofuranosidase activity"/>
    <property type="evidence" value="ECO:0007669"/>
    <property type="project" value="TreeGrafter"/>
</dbReference>
<keyword evidence="12" id="KW-1185">Reference proteome</keyword>
<dbReference type="Pfam" id="PF14310">
    <property type="entry name" value="Fn3-like"/>
    <property type="match status" value="1"/>
</dbReference>
<keyword evidence="7" id="KW-0326">Glycosidase</keyword>
<feature type="compositionally biased region" description="Polar residues" evidence="8">
    <location>
        <begin position="1290"/>
        <end position="1299"/>
    </location>
</feature>
<dbReference type="FunFam" id="3.40.50.1000:FF:000235">
    <property type="entry name" value="Haloacid dehalogenase-like hydrolase (HAD) superfamily protein"/>
    <property type="match status" value="2"/>
</dbReference>
<evidence type="ECO:0000313" key="11">
    <source>
        <dbReference type="EMBL" id="CAE5967865.1"/>
    </source>
</evidence>
<sequence>MSVGRFVSVSLLIAALVSSLCESQKNFACDRNDPATAKYGFCNVSLSYEARAKDLVSRLSLKEKVQQLVNKATGVSRLGVPPYEWWSEALHGVSDVGPGVRFNGTVPGATSFPATILTAASFNTSLWLKMGEVVSTEARAMHNVGLAGLTYWSPNVNIFRDPRWGRGQETPGEDPLVVSKYAVNYVKGLQDVHDAGKSRRLKVSSCCKHYTAYDLDNWKGVDRFHFDAKVTKQDLEDTYQPPFKSCVEEGDVSSVMCSYNRVNGIPTCADPNLLRGVIRGQWRLDGYIVSDCDSIQVYFDDIHYTKTREDAVALALKAGLNMNCGDFLGKYTENAVKLKKLNGSEVDEALIYNYVVLMRLGFFDGDPKSLPFGQLGPSDVCSKDHQMLALEAAKQGIVLLENRGDLPLSKTAVKKIAVIGPNANATKVMISNYAGVPCKYTSPLQGLQKYVPEKVVYEPGCKDVKCGEQTLISAAVKAVSEADVTVLVVGLDQTVEAEGLDRVNLTLPGYQEKLVRDVANAAKKTVVLVIMSAGPIDISFAKNLSTISAVLWVGYPGEAGGDAIAQVIFGDYNPSGRLPETWYSQEFADKVAMTDMNMRPNSTSGFPGRSYRFYTGKPIYKFGYGLSYSSFSTFVLSAPSIIHIKTNPILNLNKTTSVDISTVNCHNLKIRIVIGVKNHGQRSGSHVVLVFWKPPKCSRTLVGGGVPQTQLVGFERVEVGRSMTEKVTVEFDVCKALSLVDTHGKRKLVTGHHTLVIGSNSDQQIYHHLNVRLAGDSTKQRTLMEGLIPYLIHAIKKDHKPDHQRYRSMSVGSSRSYRPLMMGQEGSSSMQGSSHRRTRSDYNPPAIMDKSDQRSSELRSGVLFKLLEEMGVGKVRRDVDHRPVLLQIRCIIPVLAAGGLWPNKGFFLRITDSTHSMYVSLPREENDLVLYDKLQIGQLIFVEKLEFAYPVPMIKGIRPTPGRRACSGDPIDLIPKERIEKFCVGLSDMEENYDHQVKKPRRTRWNNSSVSELNFTDLGLSKNLSSVMEEKDDTESMISSCSSSFSSVARRRSWIGSGDNRKRRESLDPSMIKNHDHETKHVSRARSSSATSPSLSIRSYGGIEEKSSSRTRRRDGVVSPSPRWSKSLSYGNGSNKSKNLLPPKSNTLESSDSISRKRSWTETEILWDSLPPKVVNLGKEILRQRDTAIRAASQALLEASAAERLLKCLRSYSELSDRRNQHQENQQPPIQDFLSFQDELSKSRLIIQSLSTEKTEHCNSNIVKTRDERREKATQWIKSALATDLKLVSSTASKPTQSPGRKGLTLIAQEIDKREDNTTESDSGLGERKERLSRASSELRSWLKEEGRSWYLSRVEKYLDEISNETKWREMSSQQVGETMYQIKRVSDWLDAIVKGEEDEEEEEMVMMMMSESETEACGRIIEIMSVAKYLSPERESKRQKNVPEIMEPSFPLLSPDNCGHWYIRHGVCIVCKSTVEKNIQGRVFDGLQLSHEALALTKRLTTKFSCLNMKKLHLVLDLDHTLLHSVRVQYLSEAEKYLIEEAGSTTREDLWKMKVRGDPITITIEYLTKLRPFLREFLEEANKLFTMYVYTKGTRRYAKAILKLIDPKKLYFGHRVITRNESPHTKTLDLVLADERGVVIVDDTRNIWPNHKSNLVVIGKYKYFRFEGRVLNPHSEEKTDESENNGGLADVLKLLKEVHRKFFKVEEEVESQDVRLLLKDIEFARRSFLCKMISLKTMSVVENFSSEPQAKRQKIEPKINESSPSLSSSSSCGHWYVFHGICIACKSTVNKSQGRAFDYIFNGLQLSHEAVSLNKCFTTKFSCLNEKKLHLVLDLDHTLLHTVMVPSLFQAEKYLLEEAGSATREDLWKIKAIGDPMEFLTKLRPFVREFLKEANQMFTMYVYTKGSREYAKQVLELIDPNKLYFEDRVITKNESPHMKTLDLVLAEERGVVIVDDTRTVWPDHKSNLVDISKYSYFRLKGQESIPYSEEKTDESESDGGLANVLKLLKEVHSRFFRVEEELESKDIRSLLQEIEFELTEESVE</sequence>
<dbReference type="GO" id="GO:0005576">
    <property type="term" value="C:extracellular region"/>
    <property type="evidence" value="ECO:0007669"/>
    <property type="project" value="UniProtKB-SubCell"/>
</dbReference>
<feature type="domain" description="FCP1 homology" evidence="10">
    <location>
        <begin position="1825"/>
        <end position="1997"/>
    </location>
</feature>
<feature type="region of interest" description="Disordered" evidence="8">
    <location>
        <begin position="802"/>
        <end position="854"/>
    </location>
</feature>
<keyword evidence="3" id="KW-0964">Secreted</keyword>
<feature type="compositionally biased region" description="Low complexity" evidence="8">
    <location>
        <begin position="1085"/>
        <end position="1099"/>
    </location>
</feature>
<dbReference type="InterPro" id="IPR026891">
    <property type="entry name" value="Fn3-like"/>
</dbReference>
<evidence type="ECO:0000256" key="2">
    <source>
        <dbReference type="ARBA" id="ARBA00005336"/>
    </source>
</evidence>
<dbReference type="SUPFAM" id="SSF56784">
    <property type="entry name" value="HAD-like"/>
    <property type="match status" value="2"/>
</dbReference>
<evidence type="ECO:0000256" key="9">
    <source>
        <dbReference type="SAM" id="SignalP"/>
    </source>
</evidence>
<dbReference type="Pfam" id="PF01915">
    <property type="entry name" value="Glyco_hydro_3_C"/>
    <property type="match status" value="1"/>
</dbReference>
<dbReference type="Pfam" id="PF00933">
    <property type="entry name" value="Glyco_hydro_3"/>
    <property type="match status" value="1"/>
</dbReference>
<dbReference type="FunFam" id="3.40.50.1700:FF:000001">
    <property type="entry name" value="probable beta-D-xylosidase 2"/>
    <property type="match status" value="1"/>
</dbReference>
<dbReference type="PROSITE" id="PS50969">
    <property type="entry name" value="FCP1"/>
    <property type="match status" value="2"/>
</dbReference>
<evidence type="ECO:0000256" key="6">
    <source>
        <dbReference type="ARBA" id="ARBA00023180"/>
    </source>
</evidence>
<dbReference type="NCBIfam" id="TIGR02250">
    <property type="entry name" value="FCP1_euk"/>
    <property type="match status" value="2"/>
</dbReference>
<feature type="domain" description="FCP1 homology" evidence="10">
    <location>
        <begin position="1508"/>
        <end position="1696"/>
    </location>
</feature>
<organism evidence="11 12">
    <name type="scientific">Arabidopsis arenosa</name>
    <name type="common">Sand rock-cress</name>
    <name type="synonym">Cardaminopsis arenosa</name>
    <dbReference type="NCBI Taxonomy" id="38785"/>
    <lineage>
        <taxon>Eukaryota</taxon>
        <taxon>Viridiplantae</taxon>
        <taxon>Streptophyta</taxon>
        <taxon>Embryophyta</taxon>
        <taxon>Tracheophyta</taxon>
        <taxon>Spermatophyta</taxon>
        <taxon>Magnoliopsida</taxon>
        <taxon>eudicotyledons</taxon>
        <taxon>Gunneridae</taxon>
        <taxon>Pentapetalae</taxon>
        <taxon>rosids</taxon>
        <taxon>malvids</taxon>
        <taxon>Brassicales</taxon>
        <taxon>Brassicaceae</taxon>
        <taxon>Camelineae</taxon>
        <taxon>Arabidopsis</taxon>
    </lineage>
</organism>
<dbReference type="Proteomes" id="UP000682877">
    <property type="component" value="Chromosome 3"/>
</dbReference>
<dbReference type="InterPro" id="IPR044993">
    <property type="entry name" value="BXL"/>
</dbReference>
<protein>
    <recommendedName>
        <fullName evidence="10">FCP1 homology domain-containing protein</fullName>
    </recommendedName>
</protein>
<evidence type="ECO:0000256" key="1">
    <source>
        <dbReference type="ARBA" id="ARBA00004613"/>
    </source>
</evidence>
<dbReference type="Gene3D" id="3.40.50.1700">
    <property type="entry name" value="Glycoside hydrolase family 3 C-terminal domain"/>
    <property type="match status" value="1"/>
</dbReference>
<dbReference type="PANTHER" id="PTHR42721:SF3">
    <property type="entry name" value="BETA-D-XYLOSIDASE 5-RELATED"/>
    <property type="match status" value="1"/>
</dbReference>
<dbReference type="Gene3D" id="3.20.20.300">
    <property type="entry name" value="Glycoside hydrolase, family 3, N-terminal domain"/>
    <property type="match status" value="1"/>
</dbReference>
<dbReference type="PANTHER" id="PTHR42721">
    <property type="entry name" value="SUGAR HYDROLASE-RELATED"/>
    <property type="match status" value="1"/>
</dbReference>
<evidence type="ECO:0000256" key="4">
    <source>
        <dbReference type="ARBA" id="ARBA00022729"/>
    </source>
</evidence>
<dbReference type="GO" id="GO:0009044">
    <property type="term" value="F:xylan 1,4-beta-xylosidase activity"/>
    <property type="evidence" value="ECO:0007669"/>
    <property type="project" value="InterPro"/>
</dbReference>
<dbReference type="InterPro" id="IPR017853">
    <property type="entry name" value="GH"/>
</dbReference>
<evidence type="ECO:0000256" key="3">
    <source>
        <dbReference type="ARBA" id="ARBA00022525"/>
    </source>
</evidence>
<dbReference type="FunFam" id="3.20.20.300:FF:000004">
    <property type="entry name" value="probable beta-D-xylosidase 7"/>
    <property type="match status" value="1"/>
</dbReference>
<dbReference type="Gene3D" id="2.60.40.10">
    <property type="entry name" value="Immunoglobulins"/>
    <property type="match status" value="1"/>
</dbReference>
<dbReference type="GO" id="GO:0005634">
    <property type="term" value="C:nucleus"/>
    <property type="evidence" value="ECO:0007669"/>
    <property type="project" value="InterPro"/>
</dbReference>
<dbReference type="GO" id="GO:0004721">
    <property type="term" value="F:phosphoprotein phosphatase activity"/>
    <property type="evidence" value="ECO:0007669"/>
    <property type="project" value="InterPro"/>
</dbReference>
<dbReference type="InterPro" id="IPR011947">
    <property type="entry name" value="FCP1_euk"/>
</dbReference>
<keyword evidence="6" id="KW-0325">Glycoprotein</keyword>
<feature type="region of interest" description="Disordered" evidence="8">
    <location>
        <begin position="1290"/>
        <end position="1330"/>
    </location>
</feature>
<evidence type="ECO:0000256" key="5">
    <source>
        <dbReference type="ARBA" id="ARBA00022801"/>
    </source>
</evidence>
<name>A0A8S2A4S2_ARAAE</name>
<accession>A0A8S2A4S2</accession>
<feature type="compositionally biased region" description="Polar residues" evidence="8">
    <location>
        <begin position="1122"/>
        <end position="1153"/>
    </location>
</feature>
<dbReference type="GO" id="GO:0031222">
    <property type="term" value="P:arabinan catabolic process"/>
    <property type="evidence" value="ECO:0007669"/>
    <property type="project" value="TreeGrafter"/>
</dbReference>
<comment type="subcellular location">
    <subcellularLocation>
        <location evidence="1">Secreted</location>
    </subcellularLocation>
</comment>
<feature type="signal peptide" evidence="9">
    <location>
        <begin position="1"/>
        <end position="23"/>
    </location>
</feature>
<dbReference type="InterPro" id="IPR023214">
    <property type="entry name" value="HAD_sf"/>
</dbReference>
<evidence type="ECO:0000256" key="8">
    <source>
        <dbReference type="SAM" id="MobiDB-lite"/>
    </source>
</evidence>
<dbReference type="InterPro" id="IPR036412">
    <property type="entry name" value="HAD-like_sf"/>
</dbReference>
<dbReference type="SUPFAM" id="SSF52279">
    <property type="entry name" value="Beta-D-glucan exohydrolase, C-terminal domain"/>
    <property type="match status" value="1"/>
</dbReference>
<evidence type="ECO:0000313" key="12">
    <source>
        <dbReference type="Proteomes" id="UP000682877"/>
    </source>
</evidence>